<proteinExistence type="predicted"/>
<dbReference type="Proteomes" id="UP000681075">
    <property type="component" value="Unassembled WGS sequence"/>
</dbReference>
<evidence type="ECO:0000313" key="3">
    <source>
        <dbReference type="Proteomes" id="UP000681075"/>
    </source>
</evidence>
<dbReference type="InterPro" id="IPR001623">
    <property type="entry name" value="DnaJ_domain"/>
</dbReference>
<name>A0A8S8XC18_9PROT</name>
<dbReference type="Gene3D" id="1.10.287.110">
    <property type="entry name" value="DnaJ domain"/>
    <property type="match status" value="1"/>
</dbReference>
<protein>
    <submittedName>
        <fullName evidence="2">Molecular chaperone DnaJ</fullName>
    </submittedName>
</protein>
<dbReference type="CDD" id="cd06257">
    <property type="entry name" value="DnaJ"/>
    <property type="match status" value="1"/>
</dbReference>
<dbReference type="AlphaFoldDB" id="A0A8S8XC18"/>
<dbReference type="SUPFAM" id="SSF46565">
    <property type="entry name" value="Chaperone J-domain"/>
    <property type="match status" value="1"/>
</dbReference>
<dbReference type="EMBL" id="BOPV01000001">
    <property type="protein sequence ID" value="GIL38857.1"/>
    <property type="molecule type" value="Genomic_DNA"/>
</dbReference>
<organism evidence="2 3">
    <name type="scientific">Roseiterribacter gracilis</name>
    <dbReference type="NCBI Taxonomy" id="2812848"/>
    <lineage>
        <taxon>Bacteria</taxon>
        <taxon>Pseudomonadati</taxon>
        <taxon>Pseudomonadota</taxon>
        <taxon>Alphaproteobacteria</taxon>
        <taxon>Rhodospirillales</taxon>
        <taxon>Roseiterribacteraceae</taxon>
        <taxon>Roseiterribacter</taxon>
    </lineage>
</organism>
<reference evidence="2" key="1">
    <citation type="submission" date="2021-02" db="EMBL/GenBank/DDBJ databases">
        <title>Genome sequence of Rhodospirillales sp. strain TMPK1 isolated from soil.</title>
        <authorList>
            <person name="Nakai R."/>
            <person name="Kusada H."/>
            <person name="Tamaki H."/>
        </authorList>
    </citation>
    <scope>NUCLEOTIDE SEQUENCE</scope>
    <source>
        <strain evidence="2">TMPK1</strain>
    </source>
</reference>
<feature type="domain" description="J" evidence="1">
    <location>
        <begin position="145"/>
        <end position="202"/>
    </location>
</feature>
<dbReference type="PROSITE" id="PS50076">
    <property type="entry name" value="DNAJ_2"/>
    <property type="match status" value="1"/>
</dbReference>
<evidence type="ECO:0000259" key="1">
    <source>
        <dbReference type="PROSITE" id="PS50076"/>
    </source>
</evidence>
<dbReference type="InterPro" id="IPR036869">
    <property type="entry name" value="J_dom_sf"/>
</dbReference>
<dbReference type="SMART" id="SM00271">
    <property type="entry name" value="DnaJ"/>
    <property type="match status" value="1"/>
</dbReference>
<sequence>MPQKLLATILYTMPSARPFPTDFYADGPDYDLRACDHPGCGGHGEFRAPKAPDRLNDFYWFCLEHVRAYNKAWDFCRGKSETEIESMIRDSTCWERPTRPMAGGWKVHEQRLRDAVFEDFVVGGGHAESARAPKAQPRHLTAEAKALAVLGLELPTSYPAIKTRYKELAKIHHPDANGGSRESEDKIKEINEALQILKAAYDS</sequence>
<comment type="caution">
    <text evidence="2">The sequence shown here is derived from an EMBL/GenBank/DDBJ whole genome shotgun (WGS) entry which is preliminary data.</text>
</comment>
<dbReference type="PRINTS" id="PR00625">
    <property type="entry name" value="JDOMAIN"/>
</dbReference>
<evidence type="ECO:0000313" key="2">
    <source>
        <dbReference type="EMBL" id="GIL38857.1"/>
    </source>
</evidence>
<keyword evidence="3" id="KW-1185">Reference proteome</keyword>
<dbReference type="Pfam" id="PF00226">
    <property type="entry name" value="DnaJ"/>
    <property type="match status" value="1"/>
</dbReference>
<gene>
    <name evidence="2" type="ORF">TMPK1_10940</name>
</gene>
<accession>A0A8S8XC18</accession>